<keyword evidence="2" id="KW-1185">Reference proteome</keyword>
<protein>
    <submittedName>
        <fullName evidence="1">Uncharacterized protein</fullName>
    </submittedName>
</protein>
<proteinExistence type="predicted"/>
<reference evidence="1 2" key="1">
    <citation type="journal article" date="2021" name="Commun. Biol.">
        <title>The genome of Shorea leprosula (Dipterocarpaceae) highlights the ecological relevance of drought in aseasonal tropical rainforests.</title>
        <authorList>
            <person name="Ng K.K.S."/>
            <person name="Kobayashi M.J."/>
            <person name="Fawcett J.A."/>
            <person name="Hatakeyama M."/>
            <person name="Paape T."/>
            <person name="Ng C.H."/>
            <person name="Ang C.C."/>
            <person name="Tnah L.H."/>
            <person name="Lee C.T."/>
            <person name="Nishiyama T."/>
            <person name="Sese J."/>
            <person name="O'Brien M.J."/>
            <person name="Copetti D."/>
            <person name="Mohd Noor M.I."/>
            <person name="Ong R.C."/>
            <person name="Putra M."/>
            <person name="Sireger I.Z."/>
            <person name="Indrioko S."/>
            <person name="Kosugi Y."/>
            <person name="Izuno A."/>
            <person name="Isagi Y."/>
            <person name="Lee S.L."/>
            <person name="Shimizu K.K."/>
        </authorList>
    </citation>
    <scope>NUCLEOTIDE SEQUENCE [LARGE SCALE GENOMIC DNA]</scope>
    <source>
        <strain evidence="1">214</strain>
    </source>
</reference>
<comment type="caution">
    <text evidence="1">The sequence shown here is derived from an EMBL/GenBank/DDBJ whole genome shotgun (WGS) entry which is preliminary data.</text>
</comment>
<dbReference type="AlphaFoldDB" id="A0AAV5I5A2"/>
<accession>A0AAV5I5A2</accession>
<dbReference type="EMBL" id="BPVZ01000006">
    <property type="protein sequence ID" value="GKU92849.1"/>
    <property type="molecule type" value="Genomic_DNA"/>
</dbReference>
<sequence>MCRHHVRVGDLNSALPFSVDTLIKCRHHVRVGIQKCSALPECHNLPC</sequence>
<evidence type="ECO:0000313" key="1">
    <source>
        <dbReference type="EMBL" id="GKU92849.1"/>
    </source>
</evidence>
<gene>
    <name evidence="1" type="ORF">SLEP1_g6521</name>
</gene>
<evidence type="ECO:0000313" key="2">
    <source>
        <dbReference type="Proteomes" id="UP001054252"/>
    </source>
</evidence>
<organism evidence="1 2">
    <name type="scientific">Rubroshorea leprosula</name>
    <dbReference type="NCBI Taxonomy" id="152421"/>
    <lineage>
        <taxon>Eukaryota</taxon>
        <taxon>Viridiplantae</taxon>
        <taxon>Streptophyta</taxon>
        <taxon>Embryophyta</taxon>
        <taxon>Tracheophyta</taxon>
        <taxon>Spermatophyta</taxon>
        <taxon>Magnoliopsida</taxon>
        <taxon>eudicotyledons</taxon>
        <taxon>Gunneridae</taxon>
        <taxon>Pentapetalae</taxon>
        <taxon>rosids</taxon>
        <taxon>malvids</taxon>
        <taxon>Malvales</taxon>
        <taxon>Dipterocarpaceae</taxon>
        <taxon>Rubroshorea</taxon>
    </lineage>
</organism>
<dbReference type="Proteomes" id="UP001054252">
    <property type="component" value="Unassembled WGS sequence"/>
</dbReference>
<name>A0AAV5I5A2_9ROSI</name>